<keyword evidence="8" id="KW-1185">Reference proteome</keyword>
<dbReference type="Gene3D" id="1.10.10.10">
    <property type="entry name" value="Winged helix-like DNA-binding domain superfamily/Winged helix DNA-binding domain"/>
    <property type="match status" value="1"/>
</dbReference>
<dbReference type="NCBIfam" id="TIGR02937">
    <property type="entry name" value="sigma70-ECF"/>
    <property type="match status" value="1"/>
</dbReference>
<dbReference type="InterPro" id="IPR013325">
    <property type="entry name" value="RNA_pol_sigma_r2"/>
</dbReference>
<evidence type="ECO:0000256" key="3">
    <source>
        <dbReference type="ARBA" id="ARBA00023082"/>
    </source>
</evidence>
<protein>
    <submittedName>
        <fullName evidence="7">RNA polymerase sigma-70 factor, ECF subfamily</fullName>
    </submittedName>
</protein>
<dbReference type="CDD" id="cd06171">
    <property type="entry name" value="Sigma70_r4"/>
    <property type="match status" value="1"/>
</dbReference>
<evidence type="ECO:0000313" key="8">
    <source>
        <dbReference type="Proteomes" id="UP000199495"/>
    </source>
</evidence>
<evidence type="ECO:0000256" key="2">
    <source>
        <dbReference type="ARBA" id="ARBA00023015"/>
    </source>
</evidence>
<reference evidence="7 8" key="1">
    <citation type="submission" date="2016-10" db="EMBL/GenBank/DDBJ databases">
        <authorList>
            <person name="de Groot N.N."/>
        </authorList>
    </citation>
    <scope>NUCLEOTIDE SEQUENCE [LARGE SCALE GENOMIC DNA]</scope>
    <source>
        <strain evidence="7 8">CGMCC 1.10267</strain>
    </source>
</reference>
<dbReference type="SUPFAM" id="SSF88659">
    <property type="entry name" value="Sigma3 and sigma4 domains of RNA polymerase sigma factors"/>
    <property type="match status" value="1"/>
</dbReference>
<dbReference type="GO" id="GO:0016987">
    <property type="term" value="F:sigma factor activity"/>
    <property type="evidence" value="ECO:0007669"/>
    <property type="project" value="UniProtKB-KW"/>
</dbReference>
<dbReference type="EMBL" id="FNCS01000021">
    <property type="protein sequence ID" value="SDH10431.1"/>
    <property type="molecule type" value="Genomic_DNA"/>
</dbReference>
<organism evidence="7 8">
    <name type="scientific">Pelagibacterium luteolum</name>
    <dbReference type="NCBI Taxonomy" id="440168"/>
    <lineage>
        <taxon>Bacteria</taxon>
        <taxon>Pseudomonadati</taxon>
        <taxon>Pseudomonadota</taxon>
        <taxon>Alphaproteobacteria</taxon>
        <taxon>Hyphomicrobiales</taxon>
        <taxon>Devosiaceae</taxon>
        <taxon>Pelagibacterium</taxon>
    </lineage>
</organism>
<feature type="domain" description="RNA polymerase sigma-70 region 2" evidence="5">
    <location>
        <begin position="2"/>
        <end position="60"/>
    </location>
</feature>
<evidence type="ECO:0000256" key="4">
    <source>
        <dbReference type="ARBA" id="ARBA00023163"/>
    </source>
</evidence>
<dbReference type="OrthoDB" id="9784272at2"/>
<keyword evidence="3" id="KW-0731">Sigma factor</keyword>
<dbReference type="SUPFAM" id="SSF88946">
    <property type="entry name" value="Sigma2 domain of RNA polymerase sigma factors"/>
    <property type="match status" value="1"/>
</dbReference>
<dbReference type="Proteomes" id="UP000199495">
    <property type="component" value="Unassembled WGS sequence"/>
</dbReference>
<comment type="similarity">
    <text evidence="1">Belongs to the sigma-70 factor family. ECF subfamily.</text>
</comment>
<dbReference type="InterPro" id="IPR014284">
    <property type="entry name" value="RNA_pol_sigma-70_dom"/>
</dbReference>
<dbReference type="STRING" id="440168.SAMN04487974_12146"/>
<dbReference type="Pfam" id="PF04542">
    <property type="entry name" value="Sigma70_r2"/>
    <property type="match status" value="1"/>
</dbReference>
<name>A0A1G7ZNV3_9HYPH</name>
<proteinExistence type="inferred from homology"/>
<dbReference type="InterPro" id="IPR036388">
    <property type="entry name" value="WH-like_DNA-bd_sf"/>
</dbReference>
<dbReference type="Gene3D" id="1.10.1740.10">
    <property type="match status" value="1"/>
</dbReference>
<accession>A0A1G7ZNV3</accession>
<dbReference type="InterPro" id="IPR039425">
    <property type="entry name" value="RNA_pol_sigma-70-like"/>
</dbReference>
<dbReference type="InterPro" id="IPR007627">
    <property type="entry name" value="RNA_pol_sigma70_r2"/>
</dbReference>
<dbReference type="GO" id="GO:0006352">
    <property type="term" value="P:DNA-templated transcription initiation"/>
    <property type="evidence" value="ECO:0007669"/>
    <property type="project" value="InterPro"/>
</dbReference>
<keyword evidence="4" id="KW-0804">Transcription</keyword>
<evidence type="ECO:0000259" key="6">
    <source>
        <dbReference type="Pfam" id="PF08281"/>
    </source>
</evidence>
<evidence type="ECO:0000259" key="5">
    <source>
        <dbReference type="Pfam" id="PF04542"/>
    </source>
</evidence>
<sequence length="157" mass="18033">MRYAFALTRDRDEARDLFQETVVRAMSATEIPVPEPAFRAWLFKIVRNLWIDRTRTHARRSHLNERFAGSHGPEAGEATTERHYEVREAFSCLTIEHQEVLALVDIAGFSYEETGELLSIPKGTVMSRVARARQAMFQLLSSEAVVPLSRQRGRCER</sequence>
<dbReference type="InterPro" id="IPR013324">
    <property type="entry name" value="RNA_pol_sigma_r3/r4-like"/>
</dbReference>
<feature type="domain" description="RNA polymerase sigma factor 70 region 4 type 2" evidence="6">
    <location>
        <begin position="85"/>
        <end position="136"/>
    </location>
</feature>
<gene>
    <name evidence="7" type="ORF">SAMN04487974_12146</name>
</gene>
<evidence type="ECO:0000256" key="1">
    <source>
        <dbReference type="ARBA" id="ARBA00010641"/>
    </source>
</evidence>
<dbReference type="PANTHER" id="PTHR43133">
    <property type="entry name" value="RNA POLYMERASE ECF-TYPE SIGMA FACTO"/>
    <property type="match status" value="1"/>
</dbReference>
<dbReference type="InterPro" id="IPR013249">
    <property type="entry name" value="RNA_pol_sigma70_r4_t2"/>
</dbReference>
<keyword evidence="2" id="KW-0805">Transcription regulation</keyword>
<dbReference type="PANTHER" id="PTHR43133:SF25">
    <property type="entry name" value="RNA POLYMERASE SIGMA FACTOR RFAY-RELATED"/>
    <property type="match status" value="1"/>
</dbReference>
<evidence type="ECO:0000313" key="7">
    <source>
        <dbReference type="EMBL" id="SDH10431.1"/>
    </source>
</evidence>
<dbReference type="AlphaFoldDB" id="A0A1G7ZNV3"/>
<dbReference type="Pfam" id="PF08281">
    <property type="entry name" value="Sigma70_r4_2"/>
    <property type="match status" value="1"/>
</dbReference>
<dbReference type="GO" id="GO:0003677">
    <property type="term" value="F:DNA binding"/>
    <property type="evidence" value="ECO:0007669"/>
    <property type="project" value="InterPro"/>
</dbReference>